<sequence>MDGPILVTGGTGRLGRPLVTRLLADETPVRVMSRRPRPAGDDRPYEWAQADLGRDVGVDAAVRGAGTVVHCATGARDVELTRRLMRAVRAAGAEGEAPHVVLISIVGIDDVPFPYYRSKLASEGLVVSSGLPWTLLRATQFHDLIATLVTAQRRLPRVLAPRGFRFQPVAASEVAVRLAELAQAKPAGRVPDMGGPQVRPLRELAETVMRAGGWERRLVEPALPGRAARAVAAGALLTPADRAVGTLTFEQHLGV</sequence>
<feature type="domain" description="NAD(P)-binding" evidence="1">
    <location>
        <begin position="9"/>
        <end position="143"/>
    </location>
</feature>
<protein>
    <submittedName>
        <fullName evidence="2">SDR family oxidoreductase</fullName>
    </submittedName>
</protein>
<name>A0ABU2NYN8_9ACTN</name>
<dbReference type="Gene3D" id="3.40.50.720">
    <property type="entry name" value="NAD(P)-binding Rossmann-like Domain"/>
    <property type="match status" value="1"/>
</dbReference>
<dbReference type="EMBL" id="JAVREQ010000030">
    <property type="protein sequence ID" value="MDT0382107.1"/>
    <property type="molecule type" value="Genomic_DNA"/>
</dbReference>
<dbReference type="PANTHER" id="PTHR43162:SF1">
    <property type="entry name" value="PRESTALK A DIFFERENTIATION PROTEIN A"/>
    <property type="match status" value="1"/>
</dbReference>
<dbReference type="InterPro" id="IPR016040">
    <property type="entry name" value="NAD(P)-bd_dom"/>
</dbReference>
<evidence type="ECO:0000313" key="3">
    <source>
        <dbReference type="Proteomes" id="UP001183414"/>
    </source>
</evidence>
<dbReference type="Proteomes" id="UP001183414">
    <property type="component" value="Unassembled WGS sequence"/>
</dbReference>
<dbReference type="SUPFAM" id="SSF51735">
    <property type="entry name" value="NAD(P)-binding Rossmann-fold domains"/>
    <property type="match status" value="1"/>
</dbReference>
<comment type="caution">
    <text evidence="2">The sequence shown here is derived from an EMBL/GenBank/DDBJ whole genome shotgun (WGS) entry which is preliminary data.</text>
</comment>
<proteinExistence type="predicted"/>
<evidence type="ECO:0000259" key="1">
    <source>
        <dbReference type="Pfam" id="PF13460"/>
    </source>
</evidence>
<keyword evidence="3" id="KW-1185">Reference proteome</keyword>
<dbReference type="InterPro" id="IPR051604">
    <property type="entry name" value="Ergot_Alk_Oxidoreductase"/>
</dbReference>
<organism evidence="2 3">
    <name type="scientific">Streptomyces hazeniae</name>
    <dbReference type="NCBI Taxonomy" id="3075538"/>
    <lineage>
        <taxon>Bacteria</taxon>
        <taxon>Bacillati</taxon>
        <taxon>Actinomycetota</taxon>
        <taxon>Actinomycetes</taxon>
        <taxon>Kitasatosporales</taxon>
        <taxon>Streptomycetaceae</taxon>
        <taxon>Streptomyces</taxon>
    </lineage>
</organism>
<dbReference type="RefSeq" id="WP_311675715.1">
    <property type="nucleotide sequence ID" value="NZ_JAVREQ010000030.1"/>
</dbReference>
<accession>A0ABU2NYN8</accession>
<reference evidence="3" key="1">
    <citation type="submission" date="2023-07" db="EMBL/GenBank/DDBJ databases">
        <title>30 novel species of actinomycetes from the DSMZ collection.</title>
        <authorList>
            <person name="Nouioui I."/>
        </authorList>
    </citation>
    <scope>NUCLEOTIDE SEQUENCE [LARGE SCALE GENOMIC DNA]</scope>
    <source>
        <strain evidence="3">DSM 42041</strain>
    </source>
</reference>
<evidence type="ECO:0000313" key="2">
    <source>
        <dbReference type="EMBL" id="MDT0382107.1"/>
    </source>
</evidence>
<dbReference type="PANTHER" id="PTHR43162">
    <property type="match status" value="1"/>
</dbReference>
<dbReference type="Pfam" id="PF13460">
    <property type="entry name" value="NAD_binding_10"/>
    <property type="match status" value="1"/>
</dbReference>
<gene>
    <name evidence="2" type="ORF">RM572_25430</name>
</gene>
<dbReference type="InterPro" id="IPR036291">
    <property type="entry name" value="NAD(P)-bd_dom_sf"/>
</dbReference>